<evidence type="ECO:0000259" key="9">
    <source>
        <dbReference type="PROSITE" id="PS50075"/>
    </source>
</evidence>
<dbReference type="SMART" id="SM00823">
    <property type="entry name" value="PKS_PP"/>
    <property type="match status" value="2"/>
</dbReference>
<dbReference type="InterPro" id="IPR023213">
    <property type="entry name" value="CAT-like_dom_sf"/>
</dbReference>
<accession>A0A450WSR1</accession>
<dbReference type="InterPro" id="IPR045851">
    <property type="entry name" value="AMP-bd_C_sf"/>
</dbReference>
<name>A0A450WSR1_9GAMM</name>
<keyword evidence="8" id="KW-1133">Transmembrane helix</keyword>
<dbReference type="GO" id="GO:0003824">
    <property type="term" value="F:catalytic activity"/>
    <property type="evidence" value="ECO:0007669"/>
    <property type="project" value="InterPro"/>
</dbReference>
<dbReference type="Gene3D" id="1.10.1200.10">
    <property type="entry name" value="ACP-like"/>
    <property type="match status" value="2"/>
</dbReference>
<gene>
    <name evidence="10" type="ORF">BECKLFY1418C_GA0070996_10666</name>
</gene>
<dbReference type="CDD" id="cd19531">
    <property type="entry name" value="LCL_NRPS-like"/>
    <property type="match status" value="1"/>
</dbReference>
<proteinExistence type="inferred from homology"/>
<dbReference type="Gene3D" id="3.30.559.30">
    <property type="entry name" value="Nonribosomal peptide synthetase, condensation domain"/>
    <property type="match status" value="1"/>
</dbReference>
<evidence type="ECO:0000256" key="3">
    <source>
        <dbReference type="ARBA" id="ARBA00022450"/>
    </source>
</evidence>
<dbReference type="Pfam" id="PF00550">
    <property type="entry name" value="PP-binding"/>
    <property type="match status" value="2"/>
</dbReference>
<dbReference type="Pfam" id="PF00501">
    <property type="entry name" value="AMP-binding"/>
    <property type="match status" value="2"/>
</dbReference>
<dbReference type="SUPFAM" id="SSF47336">
    <property type="entry name" value="ACP-like"/>
    <property type="match status" value="2"/>
</dbReference>
<organism evidence="10">
    <name type="scientific">Candidatus Kentrum sp. LFY</name>
    <dbReference type="NCBI Taxonomy" id="2126342"/>
    <lineage>
        <taxon>Bacteria</taxon>
        <taxon>Pseudomonadati</taxon>
        <taxon>Pseudomonadota</taxon>
        <taxon>Gammaproteobacteria</taxon>
        <taxon>Candidatus Kentrum</taxon>
    </lineage>
</organism>
<dbReference type="SMART" id="SM01294">
    <property type="entry name" value="PKS_PP_betabranch"/>
    <property type="match status" value="1"/>
</dbReference>
<dbReference type="Pfam" id="PF00668">
    <property type="entry name" value="Condensation"/>
    <property type="match status" value="1"/>
</dbReference>
<evidence type="ECO:0000313" key="10">
    <source>
        <dbReference type="EMBL" id="VFK20028.1"/>
    </source>
</evidence>
<dbReference type="Pfam" id="PF23024">
    <property type="entry name" value="AMP-dom_DIP2-like"/>
    <property type="match status" value="1"/>
</dbReference>
<protein>
    <submittedName>
        <fullName evidence="10">Amino acid adenylation domain-containing protein</fullName>
    </submittedName>
</protein>
<keyword evidence="8" id="KW-0472">Membrane</keyword>
<dbReference type="CDD" id="cd12116">
    <property type="entry name" value="A_NRPS_Ta1_like"/>
    <property type="match status" value="1"/>
</dbReference>
<evidence type="ECO:0000256" key="6">
    <source>
        <dbReference type="ARBA" id="ARBA00023098"/>
    </source>
</evidence>
<dbReference type="GO" id="GO:0031177">
    <property type="term" value="F:phosphopantetheine binding"/>
    <property type="evidence" value="ECO:0007669"/>
    <property type="project" value="InterPro"/>
</dbReference>
<dbReference type="FunFam" id="1.10.1200.10:FF:000005">
    <property type="entry name" value="Nonribosomal peptide synthetase 1"/>
    <property type="match status" value="1"/>
</dbReference>
<evidence type="ECO:0000256" key="1">
    <source>
        <dbReference type="ARBA" id="ARBA00001957"/>
    </source>
</evidence>
<feature type="domain" description="Carrier" evidence="9">
    <location>
        <begin position="591"/>
        <end position="668"/>
    </location>
</feature>
<keyword evidence="4" id="KW-0597">Phosphoprotein</keyword>
<dbReference type="FunFam" id="3.40.50.12780:FF:000012">
    <property type="entry name" value="Non-ribosomal peptide synthetase"/>
    <property type="match status" value="1"/>
</dbReference>
<dbReference type="InterPro" id="IPR042099">
    <property type="entry name" value="ANL_N_sf"/>
</dbReference>
<dbReference type="PROSITE" id="PS50075">
    <property type="entry name" value="CARRIER"/>
    <property type="match status" value="2"/>
</dbReference>
<dbReference type="Pfam" id="PF13193">
    <property type="entry name" value="AMP-binding_C"/>
    <property type="match status" value="1"/>
</dbReference>
<keyword evidence="8" id="KW-0812">Transmembrane</keyword>
<dbReference type="Gene3D" id="3.30.559.10">
    <property type="entry name" value="Chloramphenicol acetyltransferase-like domain"/>
    <property type="match status" value="1"/>
</dbReference>
<dbReference type="GO" id="GO:0071766">
    <property type="term" value="P:Actinobacterium-type cell wall biogenesis"/>
    <property type="evidence" value="ECO:0007669"/>
    <property type="project" value="UniProtKB-ARBA"/>
</dbReference>
<evidence type="ECO:0000256" key="8">
    <source>
        <dbReference type="SAM" id="Phobius"/>
    </source>
</evidence>
<evidence type="ECO:0000256" key="4">
    <source>
        <dbReference type="ARBA" id="ARBA00022553"/>
    </source>
</evidence>
<dbReference type="InterPro" id="IPR036736">
    <property type="entry name" value="ACP-like_sf"/>
</dbReference>
<dbReference type="InterPro" id="IPR006162">
    <property type="entry name" value="Ppantetheine_attach_site"/>
</dbReference>
<dbReference type="EMBL" id="CAADFN010000066">
    <property type="protein sequence ID" value="VFK20028.1"/>
    <property type="molecule type" value="Genomic_DNA"/>
</dbReference>
<dbReference type="InterPro" id="IPR010071">
    <property type="entry name" value="AA_adenyl_dom"/>
</dbReference>
<feature type="transmembrane region" description="Helical" evidence="8">
    <location>
        <begin position="77"/>
        <end position="95"/>
    </location>
</feature>
<dbReference type="Gene3D" id="3.40.50.12780">
    <property type="entry name" value="N-terminal domain of ligase-like"/>
    <property type="match status" value="1"/>
</dbReference>
<dbReference type="Gene3D" id="3.40.50.980">
    <property type="match status" value="2"/>
</dbReference>
<comment type="cofactor">
    <cofactor evidence="1">
        <name>pantetheine 4'-phosphate</name>
        <dbReference type="ChEBI" id="CHEBI:47942"/>
    </cofactor>
</comment>
<dbReference type="PROSITE" id="PS00012">
    <property type="entry name" value="PHOSPHOPANTETHEINE"/>
    <property type="match status" value="1"/>
</dbReference>
<dbReference type="GO" id="GO:0008610">
    <property type="term" value="P:lipid biosynthetic process"/>
    <property type="evidence" value="ECO:0007669"/>
    <property type="project" value="InterPro"/>
</dbReference>
<keyword evidence="5" id="KW-0276">Fatty acid metabolism</keyword>
<dbReference type="NCBIfam" id="TIGR01733">
    <property type="entry name" value="AA-adenyl-dom"/>
    <property type="match status" value="1"/>
</dbReference>
<dbReference type="GO" id="GO:0006631">
    <property type="term" value="P:fatty acid metabolic process"/>
    <property type="evidence" value="ECO:0007669"/>
    <property type="project" value="UniProtKB-KW"/>
</dbReference>
<dbReference type="InterPro" id="IPR001242">
    <property type="entry name" value="Condensation_dom"/>
</dbReference>
<dbReference type="InterPro" id="IPR000873">
    <property type="entry name" value="AMP-dep_synth/lig_dom"/>
</dbReference>
<dbReference type="InterPro" id="IPR020845">
    <property type="entry name" value="AMP-binding_CS"/>
</dbReference>
<feature type="compositionally biased region" description="Basic residues" evidence="7">
    <location>
        <begin position="1765"/>
        <end position="1786"/>
    </location>
</feature>
<feature type="domain" description="Carrier" evidence="9">
    <location>
        <begin position="1676"/>
        <end position="1751"/>
    </location>
</feature>
<feature type="region of interest" description="Disordered" evidence="7">
    <location>
        <begin position="1752"/>
        <end position="1786"/>
    </location>
</feature>
<dbReference type="SUPFAM" id="SSF52777">
    <property type="entry name" value="CoA-dependent acyltransferases"/>
    <property type="match status" value="2"/>
</dbReference>
<dbReference type="FunFam" id="3.40.50.980:FF:000001">
    <property type="entry name" value="Non-ribosomal peptide synthetase"/>
    <property type="match status" value="1"/>
</dbReference>
<sequence>MSKDSHQAATLIELLQYGTHTQPDKRVYTFLKDGEIEEGNLTYAQLDRQARAIAARLQDITTPGERVLLLYPAGLEFIAAFFGCLYAGVVAVPTYPPRRNRPDPRFQAIAADAQASAVLTTTEILSEQDSRLTETPELRNLHWLATDDLAMETASSWQMPDINGDTLAFLQYTSGSTGSPKGVMVSHGNVLYNAEMFRQTFGHTENTIGVGWLPLFHDMGLIGYVFQPLYAGFSVVLMSPLAFLQRPFRWLQAISRYRATSCAGPNFAYDLCVEKTTPEQRAELDLSCWETAGNGAEPIRAETLERFAKTFAPCGFHREAFYPCYGMAETTLIVSGGLKDKPPIVYEASLEQDRIVGASRLTRKFVGCGRTAWLDQEVIITDPETFIQYPDRQVGEIWVSGKHVAPGYWNRPEETQQTFETYLADTNEGPFLRTGDLGFMKDGELFVTGRLKDLIIIHGQNHYPQDIELTVEKSHPALVAGGGAAFSIDREGEERLVIFQEIQRTYLRKLDTEQVFGAIRQAILDQHEVAVHAIALLKPGRLPRTSSGKVQRHACRERFLAGKLNGVAEWRQAKIEIAPSEIIPLPTETCATEEAITDWLIARIGQLTAVPAQDIDPKRPFANLGLDSIAAVRLSGELGKRLGQPLSATLAYDYPTIDVLAQHVANTPPSTPLQAGQLKISNPLSYGQQALWFLYRNAPESFAYNVAAVVRILSPVDVPALRTIFRTLIARHPSLRSNFSEQDGQPMQIIHDYQDVRFEEIDTSQSTEEELHQRVIEAYQRPFDLEHGPVLRVSLFTQAQEKHVLLITMHHIVSDGWSMWMLMSEFLTLYPLSEFEQATALPPLQWQYPDFVRWQTELMESPEGEHLWQYWQEQLAGELPVLDLPTDHPRLPVLTNNGASITFTLPATLTQELKEQAQASGATLYMILLAAFQVLLHRYTGQEDILVGSPTAGRSRNEFEGICGYFINPIVLRARLEGNQSFRSFLNQVRQTVLEGLAHQDYPFLLLLRRLQLRWDASRPPLSQVFFILQQSQRDDELSTFFLGLDDEDLRIDRGGHSLTPFKMVQQEGQSELTLEMIESKRSLSGALKYNTDLFEIETIERMVEQFRRLLGGIVTEPETSIAELPLLTEAEKRRILIEWNNTKVPYSQDKCVHELFEEQVVRSPDAVAVVFEDEEVSYGEVNARANRLAHRLRELGVGPEVLVGLFVERSVEMIVGLLAILKAGGAYMPLDPSWPVQRLVFMAKDADLAVLLCHGATKDRLPECSAQIVELDGITEIAGESSNNPTRLVTSENLAYVVYTSGSTGNPKGVCIKHKNVSNFLHSMGREPGFSAQDVLLSVTTISFDISALEFFLPIIFGGRLVVTGEADAWDGYTLAELIDKHNVTFLQATPATWRSLEAENWRCCANIKALCGGEPLPVDLANSLSRNVSTLWNMYGPTETTIWSLVKKVLPEKPVSIGYPIANTQVYILDSQMCPLPVGVSGELYIGGAGVAHGYLNRPDLTAKKFIPDPFSDNPNARMYRTGDSCRWLSDGTIEFLGRIDTQVKIRGFRIECGEVENTLLTYPGIREAVVDARGEGTDKRLVAWVVSTDVGCGEERTASMNPNAIDAVRFSPHPTQSLRDALRSHLTRTLPNWMVPSVFVFVEALPLTPSGKIDRKVLPNPERKNLGTGKYVAPQNSIEKTIAKIWCGLLGIEQVGVHDNFFDMGGHSLLITQLRSKLPVVFGKGITTVELFQHPTIHALAQYFGQESVKQTTRNRADERRHSRRVSAGKQRQTRQGHRASQR</sequence>
<dbReference type="CDD" id="cd05931">
    <property type="entry name" value="FAAL"/>
    <property type="match status" value="1"/>
</dbReference>
<evidence type="ECO:0000256" key="5">
    <source>
        <dbReference type="ARBA" id="ARBA00022832"/>
    </source>
</evidence>
<dbReference type="PANTHER" id="PTHR45527">
    <property type="entry name" value="NONRIBOSOMAL PEPTIDE SYNTHETASE"/>
    <property type="match status" value="1"/>
</dbReference>
<dbReference type="Gene3D" id="3.30.300.30">
    <property type="match status" value="2"/>
</dbReference>
<dbReference type="FunFam" id="3.40.50.12780:FF:000013">
    <property type="entry name" value="Long-chain-fatty-acid--AMP ligase FadD32"/>
    <property type="match status" value="1"/>
</dbReference>
<dbReference type="Gene3D" id="2.30.38.10">
    <property type="entry name" value="Luciferase, Domain 3"/>
    <property type="match status" value="1"/>
</dbReference>
<dbReference type="PANTHER" id="PTHR45527:SF1">
    <property type="entry name" value="FATTY ACID SYNTHASE"/>
    <property type="match status" value="1"/>
</dbReference>
<evidence type="ECO:0000256" key="7">
    <source>
        <dbReference type="SAM" id="MobiDB-lite"/>
    </source>
</evidence>
<dbReference type="InterPro" id="IPR020806">
    <property type="entry name" value="PKS_PP-bd"/>
</dbReference>
<dbReference type="GO" id="GO:0005829">
    <property type="term" value="C:cytosol"/>
    <property type="evidence" value="ECO:0007669"/>
    <property type="project" value="TreeGrafter"/>
</dbReference>
<dbReference type="PROSITE" id="PS00455">
    <property type="entry name" value="AMP_BINDING"/>
    <property type="match status" value="2"/>
</dbReference>
<dbReference type="InterPro" id="IPR009081">
    <property type="entry name" value="PP-bd_ACP"/>
</dbReference>
<dbReference type="InterPro" id="IPR025110">
    <property type="entry name" value="AMP-bd_C"/>
</dbReference>
<keyword evidence="6" id="KW-0443">Lipid metabolism</keyword>
<dbReference type="GO" id="GO:0043041">
    <property type="term" value="P:amino acid activation for nonribosomal peptide biosynthetic process"/>
    <property type="evidence" value="ECO:0007669"/>
    <property type="project" value="TreeGrafter"/>
</dbReference>
<evidence type="ECO:0000256" key="2">
    <source>
        <dbReference type="ARBA" id="ARBA00006432"/>
    </source>
</evidence>
<dbReference type="SUPFAM" id="SSF56801">
    <property type="entry name" value="Acetyl-CoA synthetase-like"/>
    <property type="match status" value="2"/>
</dbReference>
<dbReference type="FunFam" id="2.30.38.10:FF:000001">
    <property type="entry name" value="Non-ribosomal peptide synthetase PvdI"/>
    <property type="match status" value="1"/>
</dbReference>
<dbReference type="GO" id="GO:0044550">
    <property type="term" value="P:secondary metabolite biosynthetic process"/>
    <property type="evidence" value="ECO:0007669"/>
    <property type="project" value="TreeGrafter"/>
</dbReference>
<comment type="similarity">
    <text evidence="2">Belongs to the ATP-dependent AMP-binding enzyme family.</text>
</comment>
<keyword evidence="3" id="KW-0596">Phosphopantetheine</keyword>
<reference evidence="10" key="1">
    <citation type="submission" date="2019-02" db="EMBL/GenBank/DDBJ databases">
        <authorList>
            <person name="Gruber-Vodicka R. H."/>
            <person name="Seah K. B. B."/>
        </authorList>
    </citation>
    <scope>NUCLEOTIDE SEQUENCE</scope>
    <source>
        <strain evidence="10">BECK_BY7</strain>
    </source>
</reference>
<dbReference type="InterPro" id="IPR040097">
    <property type="entry name" value="FAAL/FAAC"/>
</dbReference>